<dbReference type="EMBL" id="RAWB01000386">
    <property type="protein sequence ID" value="RKH51487.1"/>
    <property type="molecule type" value="Genomic_DNA"/>
</dbReference>
<organism evidence="1 2">
    <name type="scientific">Corallococcus llansteffanensis</name>
    <dbReference type="NCBI Taxonomy" id="2316731"/>
    <lineage>
        <taxon>Bacteria</taxon>
        <taxon>Pseudomonadati</taxon>
        <taxon>Myxococcota</taxon>
        <taxon>Myxococcia</taxon>
        <taxon>Myxococcales</taxon>
        <taxon>Cystobacterineae</taxon>
        <taxon>Myxococcaceae</taxon>
        <taxon>Corallococcus</taxon>
    </lineage>
</organism>
<keyword evidence="1" id="KW-0808">Transferase</keyword>
<dbReference type="CDD" id="cd05403">
    <property type="entry name" value="NT_KNTase_like"/>
    <property type="match status" value="1"/>
</dbReference>
<name>A0A3A8P4T1_9BACT</name>
<dbReference type="InterPro" id="IPR043519">
    <property type="entry name" value="NT_sf"/>
</dbReference>
<dbReference type="RefSeq" id="WP_147451390.1">
    <property type="nucleotide sequence ID" value="NZ_RAWB01000386.1"/>
</dbReference>
<dbReference type="SUPFAM" id="SSF81301">
    <property type="entry name" value="Nucleotidyltransferase"/>
    <property type="match status" value="1"/>
</dbReference>
<dbReference type="GO" id="GO:0016740">
    <property type="term" value="F:transferase activity"/>
    <property type="evidence" value="ECO:0007669"/>
    <property type="project" value="UniProtKB-KW"/>
</dbReference>
<dbReference type="AlphaFoldDB" id="A0A3A8P4T1"/>
<reference evidence="2" key="1">
    <citation type="submission" date="2018-09" db="EMBL/GenBank/DDBJ databases">
        <authorList>
            <person name="Livingstone P.G."/>
            <person name="Whitworth D.E."/>
        </authorList>
    </citation>
    <scope>NUCLEOTIDE SEQUENCE [LARGE SCALE GENOMIC DNA]</scope>
    <source>
        <strain evidence="2">CA051B</strain>
    </source>
</reference>
<protein>
    <submittedName>
        <fullName evidence="1">Nucleotidyltransferase domain-containing protein</fullName>
    </submittedName>
</protein>
<accession>A0A3A8P4T1</accession>
<comment type="caution">
    <text evidence="1">The sequence shown here is derived from an EMBL/GenBank/DDBJ whole genome shotgun (WGS) entry which is preliminary data.</text>
</comment>
<gene>
    <name evidence="1" type="ORF">D7V93_29205</name>
</gene>
<dbReference type="Proteomes" id="UP000272888">
    <property type="component" value="Unassembled WGS sequence"/>
</dbReference>
<evidence type="ECO:0000313" key="2">
    <source>
        <dbReference type="Proteomes" id="UP000272888"/>
    </source>
</evidence>
<keyword evidence="2" id="KW-1185">Reference proteome</keyword>
<sequence length="355" mass="39845">MMDGALDEEVSLVGLTEDMGVNAVLFGFVGLYALTFPGRVRACYLVGSHATSEAVGESDLDLTLVFKDTFLPGEEARFERFRMAVGPLARYPLDLNAVEEARLVAEGEVNLKQNALLIAGEDVRDRVPLMPLEAWTRHCMHQPYRFIERARARAEDAPLRFPLEYPDARGELYGYDYREVMDAQGQLHRGFKELVTLACRMATAAVALDAGRHTFSKRDAIQAHREHVHDTWTPLYESIFASRQQWGYRVPDDAAARAKLREACARMLDAENAFLARYRDFLLAEVTRGRVEDRVLAARRLGDIAYPGEDVSRALQRLVEAPEPSEPVDLALREAARESLARLARHRGDRASSAA</sequence>
<dbReference type="Gene3D" id="3.30.460.10">
    <property type="entry name" value="Beta Polymerase, domain 2"/>
    <property type="match status" value="1"/>
</dbReference>
<evidence type="ECO:0000313" key="1">
    <source>
        <dbReference type="EMBL" id="RKH51487.1"/>
    </source>
</evidence>
<proteinExistence type="predicted"/>